<reference evidence="1" key="1">
    <citation type="submission" date="2020-07" db="EMBL/GenBank/DDBJ databases">
        <title>Clarias magur genome sequencing, assembly and annotation.</title>
        <authorList>
            <person name="Kushwaha B."/>
            <person name="Kumar R."/>
            <person name="Das P."/>
            <person name="Joshi C.G."/>
            <person name="Kumar D."/>
            <person name="Nagpure N.S."/>
            <person name="Pandey M."/>
            <person name="Agarwal S."/>
            <person name="Srivastava S."/>
            <person name="Singh M."/>
            <person name="Sahoo L."/>
            <person name="Jayasankar P."/>
            <person name="Meher P.K."/>
            <person name="Koringa P.G."/>
            <person name="Iquebal M.A."/>
            <person name="Das S.P."/>
            <person name="Bit A."/>
            <person name="Patnaik S."/>
            <person name="Patel N."/>
            <person name="Shah T.M."/>
            <person name="Hinsu A."/>
            <person name="Jena J.K."/>
        </authorList>
    </citation>
    <scope>NUCLEOTIDE SEQUENCE</scope>
    <source>
        <strain evidence="1">CIFAMagur01</strain>
        <tissue evidence="1">Testis</tissue>
    </source>
</reference>
<dbReference type="Proteomes" id="UP000727407">
    <property type="component" value="Unassembled WGS sequence"/>
</dbReference>
<dbReference type="AlphaFoldDB" id="A0A8J4U1D0"/>
<sequence length="105" mass="11560">MWVASPPSLHPRETGVIGRQSSTILEHQFIAHTPLGTSEGITRGKPERRPERHDLILILVLGSVRIFGTPSEKLFTWCVYAKGNSICPSAVAMLPTRSVLRNCAL</sequence>
<comment type="caution">
    <text evidence="1">The sequence shown here is derived from an EMBL/GenBank/DDBJ whole genome shotgun (WGS) entry which is preliminary data.</text>
</comment>
<proteinExistence type="predicted"/>
<dbReference type="EMBL" id="QNUK01000215">
    <property type="protein sequence ID" value="KAF5897988.1"/>
    <property type="molecule type" value="Genomic_DNA"/>
</dbReference>
<gene>
    <name evidence="1" type="ORF">DAT39_012299</name>
</gene>
<organism evidence="1 2">
    <name type="scientific">Clarias magur</name>
    <name type="common">Asian catfish</name>
    <name type="synonym">Macropteronotus magur</name>
    <dbReference type="NCBI Taxonomy" id="1594786"/>
    <lineage>
        <taxon>Eukaryota</taxon>
        <taxon>Metazoa</taxon>
        <taxon>Chordata</taxon>
        <taxon>Craniata</taxon>
        <taxon>Vertebrata</taxon>
        <taxon>Euteleostomi</taxon>
        <taxon>Actinopterygii</taxon>
        <taxon>Neopterygii</taxon>
        <taxon>Teleostei</taxon>
        <taxon>Ostariophysi</taxon>
        <taxon>Siluriformes</taxon>
        <taxon>Clariidae</taxon>
        <taxon>Clarias</taxon>
    </lineage>
</organism>
<protein>
    <submittedName>
        <fullName evidence="1">Uncharacterized protein</fullName>
    </submittedName>
</protein>
<accession>A0A8J4U1D0</accession>
<evidence type="ECO:0000313" key="2">
    <source>
        <dbReference type="Proteomes" id="UP000727407"/>
    </source>
</evidence>
<name>A0A8J4U1D0_CLAMG</name>
<evidence type="ECO:0000313" key="1">
    <source>
        <dbReference type="EMBL" id="KAF5897988.1"/>
    </source>
</evidence>
<keyword evidence="2" id="KW-1185">Reference proteome</keyword>